<organism evidence="5 6">
    <name type="scientific">Treponema socranskii subsp. socranskii VPI DR56BR1116 = ATCC 35536</name>
    <dbReference type="NCBI Taxonomy" id="1125725"/>
    <lineage>
        <taxon>Bacteria</taxon>
        <taxon>Pseudomonadati</taxon>
        <taxon>Spirochaetota</taxon>
        <taxon>Spirochaetia</taxon>
        <taxon>Spirochaetales</taxon>
        <taxon>Treponemataceae</taxon>
        <taxon>Treponema</taxon>
    </lineage>
</organism>
<dbReference type="Gene3D" id="3.10.105.10">
    <property type="entry name" value="Dipeptide-binding Protein, Domain 3"/>
    <property type="match status" value="1"/>
</dbReference>
<gene>
    <name evidence="5" type="ORF">HMPREF0860_0226</name>
</gene>
<dbReference type="SUPFAM" id="SSF53850">
    <property type="entry name" value="Periplasmic binding protein-like II"/>
    <property type="match status" value="1"/>
</dbReference>
<dbReference type="InterPro" id="IPR000914">
    <property type="entry name" value="SBP_5_dom"/>
</dbReference>
<feature type="domain" description="Solute-binding protein family 5" evidence="4">
    <location>
        <begin position="118"/>
        <end position="498"/>
    </location>
</feature>
<proteinExistence type="inferred from homology"/>
<evidence type="ECO:0000313" key="5">
    <source>
        <dbReference type="EMBL" id="ERJ98594.1"/>
    </source>
</evidence>
<evidence type="ECO:0000313" key="6">
    <source>
        <dbReference type="Proteomes" id="UP000016646"/>
    </source>
</evidence>
<sequence>MKRIAIFAATLICICTSCTRVPEMTEKEIDSAIEAMNGEMLSHTCSKPWTGGSYVPGRAGGTWYDSVMTDPKTFNHYIAERDASSSSLIAQTTDFLFDYDPTLRKWSPRAASYAIDIDKQKGTLTLHCTLRDDMYWTYYDSPERIPVTSDDVVFWYDEIAGDKAFQSSGYPQQFMTMDDGSVRHIDIVKIDEKRFDFLFPRIVAEPILAVNMNICPSFIYRPAKEAGGVDAVKNLFSIASSPRSLPSAGKWYIAEYAPSQRIVLKRNPHYWNKDANGVAEPYPEEKVLQIVGDQNTDYLLFRQGKLETYQLRPEDVNEAVADQRDFTVFNAEGSLGSSLWSFNQNPVNEEKPFYSWFTKKEFRQAMSCLLNRERIIVQTYRGLAEPMYYFFSRANPYYNPDITLRWRYDIDEARKLLKKCGMEEKGGVLYDSKGALVEFDLAIPSTSTLANDIAQIIADECAKAGIKVNVRQVDFQKLVESLTATYDWQSVIIALGTPLFPSQGSNVWPSSGNLHLWHPLQAAPATEWEARIDYLYNKGNYTIDRDAAFAIWNEYQRILLDECPVIYLVRPRSFFAIRNRWNHSNVYYDNLNGAMLDYVFLKQ</sequence>
<evidence type="ECO:0000256" key="1">
    <source>
        <dbReference type="ARBA" id="ARBA00005695"/>
    </source>
</evidence>
<reference evidence="5 6" key="1">
    <citation type="submission" date="2013-08" db="EMBL/GenBank/DDBJ databases">
        <authorList>
            <person name="Durkin A.S."/>
            <person name="Haft D.R."/>
            <person name="McCorrison J."/>
            <person name="Torralba M."/>
            <person name="Gillis M."/>
            <person name="Haft D.H."/>
            <person name="Methe B."/>
            <person name="Sutton G."/>
            <person name="Nelson K.E."/>
        </authorList>
    </citation>
    <scope>NUCLEOTIDE SEQUENCE [LARGE SCALE GENOMIC DNA]</scope>
    <source>
        <strain evidence="5 6">ATCC 35536</strain>
    </source>
</reference>
<dbReference type="PIRSF" id="PIRSF002741">
    <property type="entry name" value="MppA"/>
    <property type="match status" value="1"/>
</dbReference>
<evidence type="ECO:0000256" key="2">
    <source>
        <dbReference type="ARBA" id="ARBA00022448"/>
    </source>
</evidence>
<dbReference type="CDD" id="cd08500">
    <property type="entry name" value="PBP2_NikA_DppA_OppA_like_4"/>
    <property type="match status" value="1"/>
</dbReference>
<dbReference type="PANTHER" id="PTHR30290">
    <property type="entry name" value="PERIPLASMIC BINDING COMPONENT OF ABC TRANSPORTER"/>
    <property type="match status" value="1"/>
</dbReference>
<accession>A0ABP2YIS6</accession>
<dbReference type="Gene3D" id="3.40.190.10">
    <property type="entry name" value="Periplasmic binding protein-like II"/>
    <property type="match status" value="1"/>
</dbReference>
<dbReference type="Proteomes" id="UP000016646">
    <property type="component" value="Unassembled WGS sequence"/>
</dbReference>
<evidence type="ECO:0000256" key="3">
    <source>
        <dbReference type="ARBA" id="ARBA00022729"/>
    </source>
</evidence>
<dbReference type="Gene3D" id="3.90.76.10">
    <property type="entry name" value="Dipeptide-binding Protein, Domain 1"/>
    <property type="match status" value="1"/>
</dbReference>
<dbReference type="InterPro" id="IPR039424">
    <property type="entry name" value="SBP_5"/>
</dbReference>
<comment type="caution">
    <text evidence="5">The sequence shown here is derived from an EMBL/GenBank/DDBJ whole genome shotgun (WGS) entry which is preliminary data.</text>
</comment>
<comment type="similarity">
    <text evidence="1">Belongs to the bacterial solute-binding protein 5 family.</text>
</comment>
<keyword evidence="2" id="KW-0813">Transport</keyword>
<dbReference type="PANTHER" id="PTHR30290:SF9">
    <property type="entry name" value="OLIGOPEPTIDE-BINDING PROTEIN APPA"/>
    <property type="match status" value="1"/>
</dbReference>
<keyword evidence="6" id="KW-1185">Reference proteome</keyword>
<keyword evidence="3" id="KW-0732">Signal</keyword>
<dbReference type="Pfam" id="PF00496">
    <property type="entry name" value="SBP_bac_5"/>
    <property type="match status" value="1"/>
</dbReference>
<dbReference type="InterPro" id="IPR030678">
    <property type="entry name" value="Peptide/Ni-bd"/>
</dbReference>
<evidence type="ECO:0000259" key="4">
    <source>
        <dbReference type="Pfam" id="PF00496"/>
    </source>
</evidence>
<protein>
    <submittedName>
        <fullName evidence="5">ABC transporter, substrate-binding protein, family 5</fullName>
    </submittedName>
</protein>
<dbReference type="RefSeq" id="WP_021495799.1">
    <property type="nucleotide sequence ID" value="NZ_AVQI01000080.1"/>
</dbReference>
<dbReference type="EMBL" id="AVQI01000080">
    <property type="protein sequence ID" value="ERJ98594.1"/>
    <property type="molecule type" value="Genomic_DNA"/>
</dbReference>
<name>A0ABP2YIS6_TRESO</name>